<organism evidence="1 2">
    <name type="scientific">Datura stramonium</name>
    <name type="common">Jimsonweed</name>
    <name type="synonym">Common thornapple</name>
    <dbReference type="NCBI Taxonomy" id="4076"/>
    <lineage>
        <taxon>Eukaryota</taxon>
        <taxon>Viridiplantae</taxon>
        <taxon>Streptophyta</taxon>
        <taxon>Embryophyta</taxon>
        <taxon>Tracheophyta</taxon>
        <taxon>Spermatophyta</taxon>
        <taxon>Magnoliopsida</taxon>
        <taxon>eudicotyledons</taxon>
        <taxon>Gunneridae</taxon>
        <taxon>Pentapetalae</taxon>
        <taxon>asterids</taxon>
        <taxon>lamiids</taxon>
        <taxon>Solanales</taxon>
        <taxon>Solanaceae</taxon>
        <taxon>Solanoideae</taxon>
        <taxon>Datureae</taxon>
        <taxon>Datura</taxon>
    </lineage>
</organism>
<name>A0ABS8SKQ2_DATST</name>
<dbReference type="EMBL" id="JACEIK010000586">
    <property type="protein sequence ID" value="MCD7459477.1"/>
    <property type="molecule type" value="Genomic_DNA"/>
</dbReference>
<reference evidence="1 2" key="1">
    <citation type="journal article" date="2021" name="BMC Genomics">
        <title>Datura genome reveals duplications of psychoactive alkaloid biosynthetic genes and high mutation rate following tissue culture.</title>
        <authorList>
            <person name="Rajewski A."/>
            <person name="Carter-House D."/>
            <person name="Stajich J."/>
            <person name="Litt A."/>
        </authorList>
    </citation>
    <scope>NUCLEOTIDE SEQUENCE [LARGE SCALE GENOMIC DNA]</scope>
    <source>
        <strain evidence="1">AR-01</strain>
    </source>
</reference>
<sequence>MSTMQIDELIGNIQTYELKKIDKVAETPKKECSLVLKATQHDSVLDDEEMMMFVSRLSSLKGRTKKKLKETTTMDSKAFMKAMKATWGEISDEESEGEEVENDNLALMCNYSLDRYSTLTI</sequence>
<dbReference type="Proteomes" id="UP000823775">
    <property type="component" value="Unassembled WGS sequence"/>
</dbReference>
<comment type="caution">
    <text evidence="1">The sequence shown here is derived from an EMBL/GenBank/DDBJ whole genome shotgun (WGS) entry which is preliminary data.</text>
</comment>
<accession>A0ABS8SKQ2</accession>
<protein>
    <recommendedName>
        <fullName evidence="3">UBN2 domain-containing protein</fullName>
    </recommendedName>
</protein>
<proteinExistence type="predicted"/>
<keyword evidence="2" id="KW-1185">Reference proteome</keyword>
<evidence type="ECO:0000313" key="1">
    <source>
        <dbReference type="EMBL" id="MCD7459477.1"/>
    </source>
</evidence>
<evidence type="ECO:0000313" key="2">
    <source>
        <dbReference type="Proteomes" id="UP000823775"/>
    </source>
</evidence>
<evidence type="ECO:0008006" key="3">
    <source>
        <dbReference type="Google" id="ProtNLM"/>
    </source>
</evidence>
<gene>
    <name evidence="1" type="ORF">HAX54_040985</name>
</gene>